<protein>
    <submittedName>
        <fullName evidence="4">Short-chain dehydrogenase/reductase SDR</fullName>
    </submittedName>
</protein>
<dbReference type="CDD" id="cd05233">
    <property type="entry name" value="SDR_c"/>
    <property type="match status" value="1"/>
</dbReference>
<proteinExistence type="inferred from homology"/>
<evidence type="ECO:0000256" key="1">
    <source>
        <dbReference type="ARBA" id="ARBA00006484"/>
    </source>
</evidence>
<dbReference type="EMBL" id="KN848630">
    <property type="protein sequence ID" value="KIR80714.1"/>
    <property type="molecule type" value="Genomic_DNA"/>
</dbReference>
<reference evidence="4 5" key="1">
    <citation type="submission" date="2015-01" db="EMBL/GenBank/DDBJ databases">
        <title>The Genome Sequence of Cryptococcus gattii EJB2.</title>
        <authorList>
            <consortium name="The Broad Institute Genomics Platform"/>
            <person name="Cuomo C."/>
            <person name="Litvintseva A."/>
            <person name="Chen Y."/>
            <person name="Heitman J."/>
            <person name="Sun S."/>
            <person name="Springer D."/>
            <person name="Dromer F."/>
            <person name="Young S."/>
            <person name="Zeng Q."/>
            <person name="Gargeya S."/>
            <person name="Abouelleil A."/>
            <person name="Alvarado L."/>
            <person name="Chapman S.B."/>
            <person name="Gainer-Dewar J."/>
            <person name="Goldberg J."/>
            <person name="Griggs A."/>
            <person name="Gujja S."/>
            <person name="Hansen M."/>
            <person name="Howarth C."/>
            <person name="Imamovic A."/>
            <person name="Larimer J."/>
            <person name="Murphy C."/>
            <person name="Naylor J."/>
            <person name="Pearson M."/>
            <person name="Priest M."/>
            <person name="Roberts A."/>
            <person name="Saif S."/>
            <person name="Shea T."/>
            <person name="Sykes S."/>
            <person name="Wortman J."/>
            <person name="Nusbaum C."/>
            <person name="Birren B."/>
        </authorList>
    </citation>
    <scope>NUCLEOTIDE SEQUENCE [LARGE SCALE GENOMIC DNA]</scope>
    <source>
        <strain evidence="4 5">EJB2</strain>
    </source>
</reference>
<dbReference type="InterPro" id="IPR036291">
    <property type="entry name" value="NAD(P)-bd_dom_sf"/>
</dbReference>
<keyword evidence="5" id="KW-1185">Reference proteome</keyword>
<name>A0ABR5BYJ7_9TREE</name>
<evidence type="ECO:0000256" key="3">
    <source>
        <dbReference type="SAM" id="MobiDB-lite"/>
    </source>
</evidence>
<sequence length="332" mass="35865">MASSEVLHPKAVAVITGAASGIGLAAALRYAKEGASIVLVDIDPAALDPAVEKVKSVEGVGTVFGVRVDVGNVKEVASLRDRVLEEFGEVHILMANAGTSTHTPSFSLSTPLEELQSDWNKVLNTNFFGVLNTAQAFAPFMVKQENSSVIIITGSKQGITCPPCNSGNAGYNVSKAAVKVYAEQLSHELRSDPDSRCTAHLFIPGWVFTGLTGANKMGTTKPPGAWTPEQTVDYMVDKVFQEGDFYVICPDNETPTSLDKARIQWSMEDVLQNRPALSRWHPSSRFEDFIQSKQGLAARSRSRGRPAQRDGSQVPSVVSIPSETDLLAFRRN</sequence>
<organism evidence="4 5">
    <name type="scientific">Cryptococcus gattii EJB2</name>
    <dbReference type="NCBI Taxonomy" id="1296103"/>
    <lineage>
        <taxon>Eukaryota</taxon>
        <taxon>Fungi</taxon>
        <taxon>Dikarya</taxon>
        <taxon>Basidiomycota</taxon>
        <taxon>Agaricomycotina</taxon>
        <taxon>Tremellomycetes</taxon>
        <taxon>Tremellales</taxon>
        <taxon>Cryptococcaceae</taxon>
        <taxon>Cryptococcus</taxon>
        <taxon>Cryptococcus gattii species complex</taxon>
    </lineage>
</organism>
<dbReference type="Gene3D" id="3.40.50.720">
    <property type="entry name" value="NAD(P)-binding Rossmann-like Domain"/>
    <property type="match status" value="1"/>
</dbReference>
<gene>
    <name evidence="4" type="ORF">I306_02169</name>
</gene>
<feature type="region of interest" description="Disordered" evidence="3">
    <location>
        <begin position="295"/>
        <end position="316"/>
    </location>
</feature>
<evidence type="ECO:0000313" key="4">
    <source>
        <dbReference type="EMBL" id="KIR80714.1"/>
    </source>
</evidence>
<dbReference type="PRINTS" id="PR00081">
    <property type="entry name" value="GDHRDH"/>
</dbReference>
<keyword evidence="2" id="KW-0560">Oxidoreductase</keyword>
<evidence type="ECO:0000256" key="2">
    <source>
        <dbReference type="ARBA" id="ARBA00023002"/>
    </source>
</evidence>
<dbReference type="InterPro" id="IPR002347">
    <property type="entry name" value="SDR_fam"/>
</dbReference>
<dbReference type="Proteomes" id="UP000054272">
    <property type="component" value="Unassembled WGS sequence"/>
</dbReference>
<evidence type="ECO:0000313" key="5">
    <source>
        <dbReference type="Proteomes" id="UP000054272"/>
    </source>
</evidence>
<dbReference type="SUPFAM" id="SSF51735">
    <property type="entry name" value="NAD(P)-binding Rossmann-fold domains"/>
    <property type="match status" value="1"/>
</dbReference>
<dbReference type="Pfam" id="PF00106">
    <property type="entry name" value="adh_short"/>
    <property type="match status" value="1"/>
</dbReference>
<dbReference type="PANTHER" id="PTHR43008:SF7">
    <property type="entry name" value="SHORT CHAIN DEHYDROGENASE_REDUCTASE (AFU_ORTHOLOGUE AFUA_2G00830)"/>
    <property type="match status" value="1"/>
</dbReference>
<dbReference type="PANTHER" id="PTHR43008">
    <property type="entry name" value="BENZIL REDUCTASE"/>
    <property type="match status" value="1"/>
</dbReference>
<accession>A0ABR5BYJ7</accession>
<comment type="similarity">
    <text evidence="1">Belongs to the short-chain dehydrogenases/reductases (SDR) family.</text>
</comment>